<evidence type="ECO:0000256" key="3">
    <source>
        <dbReference type="ARBA" id="ARBA00011048"/>
    </source>
</evidence>
<dbReference type="Gene3D" id="3.20.20.70">
    <property type="entry name" value="Aldolase class I"/>
    <property type="match status" value="1"/>
</dbReference>
<evidence type="ECO:0000256" key="2">
    <source>
        <dbReference type="ARBA" id="ARBA00001966"/>
    </source>
</evidence>
<keyword evidence="9" id="KW-0411">Iron-sulfur</keyword>
<feature type="domain" description="FAD/NAD(P)-binding" evidence="12">
    <location>
        <begin position="445"/>
        <end position="599"/>
    </location>
</feature>
<dbReference type="PANTHER" id="PTHR42917">
    <property type="entry name" value="2,4-DIENOYL-COA REDUCTASE"/>
    <property type="match status" value="1"/>
</dbReference>
<dbReference type="SUPFAM" id="SSF51905">
    <property type="entry name" value="FAD/NAD(P)-binding domain"/>
    <property type="match status" value="1"/>
</dbReference>
<sequence length="626" mass="67709">MKDCALLTPAKIGPVEIKNRVIVSSMCLYYSNKNGDVTDKMIAFFKNRAEAGIGAFIIPANPHGANKRARGSLSDDSRIAQWEPLLNVIHDAGAKVFNQIHPSGTQFGRAGFDESPFELSTEGIRKMIESYAQGALRAKKAGFDGVEIHGAHGHEVALLLSELLNTRKDQYGGNLENCARNVTEMISRIKELCGGDFPVILRISGEERIPGGRTIEKSSEICCLAEAAGADAIHVSVGMPASEEWECPPSEIQEGHLGYMGKYLKERLKVPVIVVGRIVDWNVANKMVEEAEADFCAIARTVLADGNWMRAVGNDDYPIRHCIACNQGCRTRREQNKTQCECLQNPLTSREELFDLNEQDAAGKKVCVIGAGLSGLEAANVFAHRGAAVTVFDEAGSIGGLFRAASAAPGKSNYIDVIGYYQQVLPIYHVSFQLGEKINEIPEGDWDLVVVAVGGKAIIPPIKTAPSAKVEKAAEMLMSGKCDAESYVVVGDGLVGYETADYLSQRGKSVIVIGNDPREQDALQGIARWHFMKKRFAEAGVKVIRHSTVLSIDEGGFDYQDNEGADHRFDGAFSYVLACGYVPDKKAVAKLAEKAGKAIVVGSSAKGGDAMDAIHDAFDKAISYKF</sequence>
<dbReference type="Gene3D" id="3.50.50.60">
    <property type="entry name" value="FAD/NAD(P)-binding domain"/>
    <property type="match status" value="1"/>
</dbReference>
<keyword evidence="8" id="KW-0408">Iron</keyword>
<evidence type="ECO:0000259" key="10">
    <source>
        <dbReference type="Pfam" id="PF00070"/>
    </source>
</evidence>
<dbReference type="Pfam" id="PF00724">
    <property type="entry name" value="Oxidored_FMN"/>
    <property type="match status" value="1"/>
</dbReference>
<proteinExistence type="inferred from homology"/>
<dbReference type="Pfam" id="PF00070">
    <property type="entry name" value="Pyr_redox"/>
    <property type="match status" value="1"/>
</dbReference>
<gene>
    <name evidence="13" type="ORF">EH55_05785</name>
</gene>
<feature type="domain" description="Pyridine nucleotide-disulphide oxidoreductase N-terminal" evidence="10">
    <location>
        <begin position="365"/>
        <end position="398"/>
    </location>
</feature>
<keyword evidence="4" id="KW-0285">Flavoprotein</keyword>
<comment type="cofactor">
    <cofactor evidence="1">
        <name>FMN</name>
        <dbReference type="ChEBI" id="CHEBI:58210"/>
    </cofactor>
</comment>
<dbReference type="InterPro" id="IPR013785">
    <property type="entry name" value="Aldolase_TIM"/>
</dbReference>
<evidence type="ECO:0000256" key="8">
    <source>
        <dbReference type="ARBA" id="ARBA00023004"/>
    </source>
</evidence>
<evidence type="ECO:0000256" key="4">
    <source>
        <dbReference type="ARBA" id="ARBA00022630"/>
    </source>
</evidence>
<evidence type="ECO:0000259" key="11">
    <source>
        <dbReference type="Pfam" id="PF00724"/>
    </source>
</evidence>
<evidence type="ECO:0000259" key="12">
    <source>
        <dbReference type="Pfam" id="PF07992"/>
    </source>
</evidence>
<evidence type="ECO:0000313" key="14">
    <source>
        <dbReference type="Proteomes" id="UP000027665"/>
    </source>
</evidence>
<evidence type="ECO:0000256" key="6">
    <source>
        <dbReference type="ARBA" id="ARBA00022723"/>
    </source>
</evidence>
<dbReference type="Proteomes" id="UP000027665">
    <property type="component" value="Unassembled WGS sequence"/>
</dbReference>
<dbReference type="PRINTS" id="PR00411">
    <property type="entry name" value="PNDRDTASEI"/>
</dbReference>
<evidence type="ECO:0000256" key="5">
    <source>
        <dbReference type="ARBA" id="ARBA00022643"/>
    </source>
</evidence>
<organism evidence="13 14">
    <name type="scientific">Synergistes jonesii</name>
    <dbReference type="NCBI Taxonomy" id="2754"/>
    <lineage>
        <taxon>Bacteria</taxon>
        <taxon>Thermotogati</taxon>
        <taxon>Synergistota</taxon>
        <taxon>Synergistia</taxon>
        <taxon>Synergistales</taxon>
        <taxon>Synergistaceae</taxon>
        <taxon>Synergistes</taxon>
    </lineage>
</organism>
<comment type="similarity">
    <text evidence="3">In the N-terminal section; belongs to the NADH:flavin oxidoreductase/NADH oxidase family.</text>
</comment>
<dbReference type="Gene3D" id="3.40.50.720">
    <property type="entry name" value="NAD(P)-binding Rossmann-like Domain"/>
    <property type="match status" value="1"/>
</dbReference>
<dbReference type="InterPro" id="IPR001155">
    <property type="entry name" value="OxRdtase_FMN_N"/>
</dbReference>
<evidence type="ECO:0000256" key="1">
    <source>
        <dbReference type="ARBA" id="ARBA00001917"/>
    </source>
</evidence>
<feature type="domain" description="NADH:flavin oxidoreductase/NADH oxidase N-terminal" evidence="11">
    <location>
        <begin position="6"/>
        <end position="312"/>
    </location>
</feature>
<comment type="cofactor">
    <cofactor evidence="2">
        <name>[4Fe-4S] cluster</name>
        <dbReference type="ChEBI" id="CHEBI:49883"/>
    </cofactor>
</comment>
<dbReference type="InterPro" id="IPR023753">
    <property type="entry name" value="FAD/NAD-binding_dom"/>
</dbReference>
<dbReference type="GO" id="GO:0051536">
    <property type="term" value="F:iron-sulfur cluster binding"/>
    <property type="evidence" value="ECO:0007669"/>
    <property type="project" value="UniProtKB-KW"/>
</dbReference>
<dbReference type="InterPro" id="IPR039648">
    <property type="entry name" value="DHPH_N"/>
</dbReference>
<keyword evidence="5" id="KW-0288">FMN</keyword>
<evidence type="ECO:0000256" key="7">
    <source>
        <dbReference type="ARBA" id="ARBA00023002"/>
    </source>
</evidence>
<evidence type="ECO:0008006" key="15">
    <source>
        <dbReference type="Google" id="ProtNLM"/>
    </source>
</evidence>
<dbReference type="CDD" id="cd02803">
    <property type="entry name" value="OYE_like_FMN_family"/>
    <property type="match status" value="1"/>
</dbReference>
<dbReference type="OrthoDB" id="9772736at2"/>
<name>A0A073IQV4_9BACT</name>
<comment type="caution">
    <text evidence="13">The sequence shown here is derived from an EMBL/GenBank/DDBJ whole genome shotgun (WGS) entry which is preliminary data.</text>
</comment>
<dbReference type="GO" id="GO:0010181">
    <property type="term" value="F:FMN binding"/>
    <property type="evidence" value="ECO:0007669"/>
    <property type="project" value="InterPro"/>
</dbReference>
<dbReference type="InterPro" id="IPR036188">
    <property type="entry name" value="FAD/NAD-bd_sf"/>
</dbReference>
<dbReference type="GO" id="GO:0046872">
    <property type="term" value="F:metal ion binding"/>
    <property type="evidence" value="ECO:0007669"/>
    <property type="project" value="UniProtKB-KW"/>
</dbReference>
<dbReference type="SUPFAM" id="SSF51395">
    <property type="entry name" value="FMN-linked oxidoreductases"/>
    <property type="match status" value="1"/>
</dbReference>
<dbReference type="eggNOG" id="COG1902">
    <property type="taxonomic scope" value="Bacteria"/>
</dbReference>
<keyword evidence="14" id="KW-1185">Reference proteome</keyword>
<dbReference type="GeneID" id="90983795"/>
<keyword evidence="7" id="KW-0560">Oxidoreductase</keyword>
<dbReference type="PANTHER" id="PTHR42917:SF2">
    <property type="entry name" value="2,4-DIENOYL-COA REDUCTASE [(2E)-ENOYL-COA-PRODUCING]"/>
    <property type="match status" value="1"/>
</dbReference>
<accession>A0A073IQV4</accession>
<dbReference type="Pfam" id="PF07992">
    <property type="entry name" value="Pyr_redox_2"/>
    <property type="match status" value="1"/>
</dbReference>
<dbReference type="RefSeq" id="WP_037976529.1">
    <property type="nucleotide sequence ID" value="NZ_JMKI01000035.1"/>
</dbReference>
<evidence type="ECO:0000313" key="13">
    <source>
        <dbReference type="EMBL" id="KEJ92134.1"/>
    </source>
</evidence>
<dbReference type="AlphaFoldDB" id="A0A073IQV4"/>
<dbReference type="SUPFAM" id="SSF51971">
    <property type="entry name" value="Nucleotide-binding domain"/>
    <property type="match status" value="1"/>
</dbReference>
<dbReference type="EMBL" id="JMKI01000035">
    <property type="protein sequence ID" value="KEJ92134.1"/>
    <property type="molecule type" value="Genomic_DNA"/>
</dbReference>
<evidence type="ECO:0000256" key="9">
    <source>
        <dbReference type="ARBA" id="ARBA00023014"/>
    </source>
</evidence>
<protein>
    <recommendedName>
        <fullName evidence="15">NADH oxidase</fullName>
    </recommendedName>
</protein>
<dbReference type="eggNOG" id="COG0446">
    <property type="taxonomic scope" value="Bacteria"/>
</dbReference>
<dbReference type="GO" id="GO:0016491">
    <property type="term" value="F:oxidoreductase activity"/>
    <property type="evidence" value="ECO:0007669"/>
    <property type="project" value="UniProtKB-KW"/>
</dbReference>
<dbReference type="InterPro" id="IPR051793">
    <property type="entry name" value="NADH:flavin_oxidoreductase"/>
</dbReference>
<dbReference type="STRING" id="2754.EH55_05785"/>
<reference evidence="13 14" key="1">
    <citation type="submission" date="2014-04" db="EMBL/GenBank/DDBJ databases">
        <title>Draft Genome Sequence of Synergistes jonesii.</title>
        <authorList>
            <person name="Coil D.A."/>
            <person name="Eisen J.A."/>
            <person name="Holland-Moritz H.E."/>
        </authorList>
    </citation>
    <scope>NUCLEOTIDE SEQUENCE [LARGE SCALE GENOMIC DNA]</scope>
    <source>
        <strain evidence="13 14">78-1</strain>
    </source>
</reference>
<keyword evidence="6" id="KW-0479">Metal-binding</keyword>